<name>A0AAE9MV15_9SPIR</name>
<dbReference type="AlphaFoldDB" id="A0AAE9MV15"/>
<protein>
    <submittedName>
        <fullName evidence="1">Uncharacterized protein</fullName>
    </submittedName>
</protein>
<reference evidence="1" key="1">
    <citation type="submission" date="2019-04" db="EMBL/GenBank/DDBJ databases">
        <title>Whole genome sequencing of oral phylogroup 2 treponemes.</title>
        <authorList>
            <person name="Chan Y."/>
            <person name="Zeng H.H."/>
            <person name="Yu X.L."/>
            <person name="Leung W.K."/>
            <person name="Watt R.M."/>
        </authorList>
    </citation>
    <scope>NUCLEOTIDE SEQUENCE</scope>
    <source>
        <strain evidence="1">OMZ 835</strain>
    </source>
</reference>
<organism evidence="1 2">
    <name type="scientific">Treponema putidum</name>
    <dbReference type="NCBI Taxonomy" id="221027"/>
    <lineage>
        <taxon>Bacteria</taxon>
        <taxon>Pseudomonadati</taxon>
        <taxon>Spirochaetota</taxon>
        <taxon>Spirochaetia</taxon>
        <taxon>Spirochaetales</taxon>
        <taxon>Treponemataceae</taxon>
        <taxon>Treponema</taxon>
    </lineage>
</organism>
<sequence length="280" mass="32565">MLSLFEEYKNGEKIEEALLVGRNLFNRNPGDEKIFSAYFSYLCTLAETLPSFADRSSFAEQANVALAFYSENAALTNESIKTFFAQRQRISAIFDEIEKKNLENNEKKRREIESFNTECLKELYALKDTLQKVDTQKEFDDILAQIGKLDSKIDKDALTDEQSSVYGSLTKDHTEFISMKMRQLEYKKNIAYNRQAVDAFALAFEQFRKNEKQYKDQTQLFHLASTKLFAFDASRLFNETLIYFNHVYSYIFSKLDDDGKLTLTRYSVECERNHGGCDLC</sequence>
<dbReference type="EMBL" id="CP038804">
    <property type="protein sequence ID" value="UTY34100.1"/>
    <property type="molecule type" value="Genomic_DNA"/>
</dbReference>
<accession>A0AAE9MV15</accession>
<dbReference type="Proteomes" id="UP001058682">
    <property type="component" value="Chromosome"/>
</dbReference>
<proteinExistence type="predicted"/>
<gene>
    <name evidence="1" type="ORF">E4N74_08850</name>
</gene>
<evidence type="ECO:0000313" key="1">
    <source>
        <dbReference type="EMBL" id="UTY34100.1"/>
    </source>
</evidence>
<evidence type="ECO:0000313" key="2">
    <source>
        <dbReference type="Proteomes" id="UP001058682"/>
    </source>
</evidence>
<dbReference type="RefSeq" id="WP_255817234.1">
    <property type="nucleotide sequence ID" value="NZ_CP038804.1"/>
</dbReference>